<feature type="domain" description="AMP-dependent synthetase/ligase" evidence="7">
    <location>
        <begin position="62"/>
        <end position="461"/>
    </location>
</feature>
<dbReference type="Gene3D" id="3.40.50.12780">
    <property type="entry name" value="N-terminal domain of ligase-like"/>
    <property type="match status" value="1"/>
</dbReference>
<keyword evidence="4" id="KW-0443">Lipid metabolism</keyword>
<comment type="similarity">
    <text evidence="1">Belongs to the ATP-dependent AMP-binding enzyme family.</text>
</comment>
<dbReference type="CDD" id="cd05907">
    <property type="entry name" value="VL_LC_FACS_like"/>
    <property type="match status" value="1"/>
</dbReference>
<comment type="caution">
    <text evidence="8">The sequence shown here is derived from an EMBL/GenBank/DDBJ whole genome shotgun (WGS) entry which is preliminary data.</text>
</comment>
<comment type="catalytic activity">
    <reaction evidence="5">
        <text>a long-chain fatty acid + ATP + CoA = a long-chain fatty acyl-CoA + AMP + diphosphate</text>
        <dbReference type="Rhea" id="RHEA:15421"/>
        <dbReference type="ChEBI" id="CHEBI:30616"/>
        <dbReference type="ChEBI" id="CHEBI:33019"/>
        <dbReference type="ChEBI" id="CHEBI:57287"/>
        <dbReference type="ChEBI" id="CHEBI:57560"/>
        <dbReference type="ChEBI" id="CHEBI:83139"/>
        <dbReference type="ChEBI" id="CHEBI:456215"/>
        <dbReference type="EC" id="6.2.1.3"/>
    </reaction>
    <physiologicalReaction direction="left-to-right" evidence="5">
        <dbReference type="Rhea" id="RHEA:15422"/>
    </physiologicalReaction>
</comment>
<dbReference type="InterPro" id="IPR000873">
    <property type="entry name" value="AMP-dep_synth/lig_dom"/>
</dbReference>
<dbReference type="PROSITE" id="PS00455">
    <property type="entry name" value="AMP_BINDING"/>
    <property type="match status" value="1"/>
</dbReference>
<dbReference type="Pfam" id="PF00501">
    <property type="entry name" value="AMP-binding"/>
    <property type="match status" value="1"/>
</dbReference>
<reference evidence="9" key="1">
    <citation type="submission" date="2018-04" db="EMBL/GenBank/DDBJ databases">
        <authorList>
            <person name="Liu S."/>
            <person name="Wang Z."/>
            <person name="Li J."/>
        </authorList>
    </citation>
    <scope>NUCLEOTIDE SEQUENCE [LARGE SCALE GENOMIC DNA]</scope>
    <source>
        <strain evidence="9">2189</strain>
    </source>
</reference>
<accession>A0A2U1T7K3</accession>
<dbReference type="OrthoDB" id="9803968at2"/>
<keyword evidence="2 8" id="KW-0436">Ligase</keyword>
<name>A0A2U1T7K3_9CORY</name>
<keyword evidence="3" id="KW-0276">Fatty acid metabolism</keyword>
<organism evidence="8 9">
    <name type="scientific">Corynebacterium yudongzhengii</name>
    <dbReference type="NCBI Taxonomy" id="2080740"/>
    <lineage>
        <taxon>Bacteria</taxon>
        <taxon>Bacillati</taxon>
        <taxon>Actinomycetota</taxon>
        <taxon>Actinomycetes</taxon>
        <taxon>Mycobacteriales</taxon>
        <taxon>Corynebacteriaceae</taxon>
        <taxon>Corynebacterium</taxon>
    </lineage>
</organism>
<evidence type="ECO:0000256" key="3">
    <source>
        <dbReference type="ARBA" id="ARBA00022832"/>
    </source>
</evidence>
<dbReference type="InterPro" id="IPR042099">
    <property type="entry name" value="ANL_N_sf"/>
</dbReference>
<gene>
    <name evidence="8" type="ORF">DF222_05190</name>
</gene>
<dbReference type="KEGG" id="cyz:C3B44_03055"/>
<evidence type="ECO:0000256" key="2">
    <source>
        <dbReference type="ARBA" id="ARBA00022598"/>
    </source>
</evidence>
<dbReference type="Pfam" id="PF23562">
    <property type="entry name" value="AMP-binding_C_3"/>
    <property type="match status" value="1"/>
</dbReference>
<dbReference type="GO" id="GO:0004467">
    <property type="term" value="F:long-chain fatty acid-CoA ligase activity"/>
    <property type="evidence" value="ECO:0007669"/>
    <property type="project" value="UniProtKB-EC"/>
</dbReference>
<dbReference type="GO" id="GO:0016020">
    <property type="term" value="C:membrane"/>
    <property type="evidence" value="ECO:0007669"/>
    <property type="project" value="TreeGrafter"/>
</dbReference>
<evidence type="ECO:0000256" key="1">
    <source>
        <dbReference type="ARBA" id="ARBA00006432"/>
    </source>
</evidence>
<dbReference type="InterPro" id="IPR045851">
    <property type="entry name" value="AMP-bd_C_sf"/>
</dbReference>
<dbReference type="SUPFAM" id="SSF56801">
    <property type="entry name" value="Acetyl-CoA synthetase-like"/>
    <property type="match status" value="1"/>
</dbReference>
<sequence length="634" mass="69291">MSPPVTEAQQASGTTVPITVEDYQGAPAYFAPARFELAEDENCLSAIRALAKASPHLVLFNRPANYEWINVTAREFVEEVDEVARGLVAQGVKPGDRVILISGTRYEWTLMDFAIWAAGGVVVPIYPSSSASQVQWIVEDSGAVLAVTETREHTDLLEHLVLQSDGTPQLSGSPSQLRRVFEINSAGVDTLRFEGRGVEEEEITRRGENLRQDDIASINYTSGTTGKPKGCMLTHYNWIFEVRAILNDGIGALGRPGTRIVTYLPLAHVLSRAVSLAVAIAGCTQAHWSDTSTLTTALERFRPQLVLGVPRVYEKVRAGAYRKAADGGPIKEALFKRAEATAIEYSKALDNPDGPSKLLQARHRVYDRLVYKKLRAVFGGQVEVAITGGSAMSSEVSHFFRGLGVPVYEGYGLTETTAACAIGFEHQVVGSVGQPMNGFGARINDAGEICITGGGVFTGYWNNEKATSEELIDGWFTTGDLGEISETGHIKITGRKKDLIVTAGGKNISPGPMEEIIREHPLVSQALMVGDGKPFPAVLVTLDEEQLTRWKLDRNIPASRSIAELATDRALQGEIQDAINLANSTVSRAEQIKKFRILDRDLTEEDNELTPTMKVKRNVVFERFAEDIDKIYTR</sequence>
<dbReference type="PANTHER" id="PTHR43272:SF32">
    <property type="entry name" value="AMP-DEPENDENT SYNTHETASE_LIGASE DOMAIN-CONTAINING PROTEIN"/>
    <property type="match status" value="1"/>
</dbReference>
<protein>
    <recommendedName>
        <fullName evidence="6">Acyl-CoA synthetase</fullName>
    </recommendedName>
</protein>
<keyword evidence="9" id="KW-1185">Reference proteome</keyword>
<dbReference type="PANTHER" id="PTHR43272">
    <property type="entry name" value="LONG-CHAIN-FATTY-ACID--COA LIGASE"/>
    <property type="match status" value="1"/>
</dbReference>
<proteinExistence type="inferred from homology"/>
<evidence type="ECO:0000256" key="6">
    <source>
        <dbReference type="ARBA" id="ARBA00032875"/>
    </source>
</evidence>
<evidence type="ECO:0000313" key="8">
    <source>
        <dbReference type="EMBL" id="PWC01972.1"/>
    </source>
</evidence>
<dbReference type="InterPro" id="IPR020845">
    <property type="entry name" value="AMP-binding_CS"/>
</dbReference>
<dbReference type="Proteomes" id="UP000244989">
    <property type="component" value="Unassembled WGS sequence"/>
</dbReference>
<evidence type="ECO:0000313" key="9">
    <source>
        <dbReference type="Proteomes" id="UP000244989"/>
    </source>
</evidence>
<evidence type="ECO:0000256" key="4">
    <source>
        <dbReference type="ARBA" id="ARBA00023098"/>
    </source>
</evidence>
<dbReference type="AlphaFoldDB" id="A0A2U1T7K3"/>
<evidence type="ECO:0000256" key="5">
    <source>
        <dbReference type="ARBA" id="ARBA00024484"/>
    </source>
</evidence>
<evidence type="ECO:0000259" key="7">
    <source>
        <dbReference type="Pfam" id="PF00501"/>
    </source>
</evidence>
<dbReference type="EMBL" id="QEEZ01000007">
    <property type="protein sequence ID" value="PWC01972.1"/>
    <property type="molecule type" value="Genomic_DNA"/>
</dbReference>
<dbReference type="Gene3D" id="3.30.300.30">
    <property type="match status" value="1"/>
</dbReference>